<sequence>MHKFFPALSLRSLSTPTGAFVCISQAWIAHGRDNTPTRFILMRTRRAGKAGALPAAEPEEARPAVRGAIGGVRKKRGAAGGKAAAVLTKRVTLRGRTVSSREGRPAQPSASQEQPGPGSSNSAPAGQQQQQQQAGQQAAAAAGRQQVAAAARKRRGQLAAAKSSAPNIEGLTTEALQEIFLHLRKEDGEQQSYCRETLPLVCKRFRDVLREPSAVWETLHVDFIQKDQALLFPELFDESGTEPLTWGLDGTCRRLLHTAVERWTAPRAAAVKRLVLSFSARDQTHSFPKTGRGLRPLFSLLGPTLQELYIAHCSDIFHAASFKDLPMLPNLESVAVTFMTGKVPAADLAPLEQLPRLRSLTLSASRSAEEGGEHCLDAFPDMLTRLKGLTSLALCSQGIAVLPGHITKLRSLASLDVSGCPLSFLPAVLWRLAALRRVRLNATHLAVSLAHTWEPLTKLPALESIELRDCNAPSLPPALTGLHALTSLDLSDNSFEVVGWQEEGLHALRLLLRCCQLPSVPPEVGAISRLTHLDLSRNQLVELPPSMNGLASLRELVLAELPALEVADLSFNIYMEAAASLQPLMLGAWKQSSIRWLRGLVQELEQQRAASGGARPVVLWD</sequence>
<reference evidence="6 7" key="1">
    <citation type="journal article" date="2010" name="Plant Cell">
        <title>The Chlorella variabilis NC64A genome reveals adaptation to photosymbiosis, coevolution with viruses, and cryptic sex.</title>
        <authorList>
            <person name="Blanc G."/>
            <person name="Duncan G."/>
            <person name="Agarkova I."/>
            <person name="Borodovsky M."/>
            <person name="Gurnon J."/>
            <person name="Kuo A."/>
            <person name="Lindquist E."/>
            <person name="Lucas S."/>
            <person name="Pangilinan J."/>
            <person name="Polle J."/>
            <person name="Salamov A."/>
            <person name="Terry A."/>
            <person name="Yamada T."/>
            <person name="Dunigan D.D."/>
            <person name="Grigoriev I.V."/>
            <person name="Claverie J.M."/>
            <person name="Van Etten J.L."/>
        </authorList>
    </citation>
    <scope>NUCLEOTIDE SEQUENCE [LARGE SCALE GENOMIC DNA]</scope>
    <source>
        <strain evidence="6 7">NC64A</strain>
    </source>
</reference>
<evidence type="ECO:0000256" key="3">
    <source>
        <dbReference type="ARBA" id="ARBA00022737"/>
    </source>
</evidence>
<evidence type="ECO:0000259" key="5">
    <source>
        <dbReference type="PROSITE" id="PS50181"/>
    </source>
</evidence>
<dbReference type="InterPro" id="IPR032675">
    <property type="entry name" value="LRR_dom_sf"/>
</dbReference>
<dbReference type="InterPro" id="IPR001611">
    <property type="entry name" value="Leu-rich_rpt"/>
</dbReference>
<comment type="subcellular location">
    <subcellularLocation>
        <location evidence="1">Cytoplasm</location>
        <location evidence="1">Cytoskeleton</location>
        <location evidence="1">Cilium axoneme</location>
    </subcellularLocation>
</comment>
<dbReference type="GO" id="GO:0005930">
    <property type="term" value="C:axoneme"/>
    <property type="evidence" value="ECO:0007669"/>
    <property type="project" value="UniProtKB-SubCell"/>
</dbReference>
<evidence type="ECO:0000256" key="2">
    <source>
        <dbReference type="ARBA" id="ARBA00022614"/>
    </source>
</evidence>
<evidence type="ECO:0000313" key="7">
    <source>
        <dbReference type="Proteomes" id="UP000008141"/>
    </source>
</evidence>
<dbReference type="InParanoid" id="E1ZG24"/>
<dbReference type="Gene3D" id="3.80.10.10">
    <property type="entry name" value="Ribonuclease Inhibitor"/>
    <property type="match status" value="1"/>
</dbReference>
<dbReference type="PANTHER" id="PTHR48051">
    <property type="match status" value="1"/>
</dbReference>
<evidence type="ECO:0000256" key="4">
    <source>
        <dbReference type="SAM" id="MobiDB-lite"/>
    </source>
</evidence>
<keyword evidence="2" id="KW-0433">Leucine-rich repeat</keyword>
<dbReference type="InterPro" id="IPR050216">
    <property type="entry name" value="LRR_domain-containing"/>
</dbReference>
<name>E1ZG24_CHLVA</name>
<evidence type="ECO:0000313" key="6">
    <source>
        <dbReference type="EMBL" id="EFN55387.1"/>
    </source>
</evidence>
<dbReference type="SMART" id="SM00369">
    <property type="entry name" value="LRR_TYP"/>
    <property type="match status" value="3"/>
</dbReference>
<gene>
    <name evidence="6" type="ORF">CHLNCDRAFT_52604</name>
</gene>
<dbReference type="InterPro" id="IPR003591">
    <property type="entry name" value="Leu-rich_rpt_typical-subtyp"/>
</dbReference>
<accession>E1ZG24</accession>
<dbReference type="InterPro" id="IPR001810">
    <property type="entry name" value="F-box_dom"/>
</dbReference>
<dbReference type="AlphaFoldDB" id="E1ZG24"/>
<dbReference type="SUPFAM" id="SSF52047">
    <property type="entry name" value="RNI-like"/>
    <property type="match status" value="1"/>
</dbReference>
<dbReference type="OrthoDB" id="512686at2759"/>
<dbReference type="RefSeq" id="XP_005847489.1">
    <property type="nucleotide sequence ID" value="XM_005847427.1"/>
</dbReference>
<evidence type="ECO:0000256" key="1">
    <source>
        <dbReference type="ARBA" id="ARBA00004430"/>
    </source>
</evidence>
<keyword evidence="7" id="KW-1185">Reference proteome</keyword>
<organism evidence="7">
    <name type="scientific">Chlorella variabilis</name>
    <name type="common">Green alga</name>
    <dbReference type="NCBI Taxonomy" id="554065"/>
    <lineage>
        <taxon>Eukaryota</taxon>
        <taxon>Viridiplantae</taxon>
        <taxon>Chlorophyta</taxon>
        <taxon>core chlorophytes</taxon>
        <taxon>Trebouxiophyceae</taxon>
        <taxon>Chlorellales</taxon>
        <taxon>Chlorellaceae</taxon>
        <taxon>Chlorella clade</taxon>
        <taxon>Chlorella</taxon>
    </lineage>
</organism>
<feature type="region of interest" description="Disordered" evidence="4">
    <location>
        <begin position="90"/>
        <end position="148"/>
    </location>
</feature>
<dbReference type="Proteomes" id="UP000008141">
    <property type="component" value="Unassembled WGS sequence"/>
</dbReference>
<dbReference type="PROSITE" id="PS50181">
    <property type="entry name" value="FBOX"/>
    <property type="match status" value="1"/>
</dbReference>
<dbReference type="PROSITE" id="PS51450">
    <property type="entry name" value="LRR"/>
    <property type="match status" value="1"/>
</dbReference>
<feature type="domain" description="F-box" evidence="5">
    <location>
        <begin position="165"/>
        <end position="219"/>
    </location>
</feature>
<protein>
    <recommendedName>
        <fullName evidence="5">F-box domain-containing protein</fullName>
    </recommendedName>
</protein>
<dbReference type="PANTHER" id="PTHR48051:SF1">
    <property type="entry name" value="RAS SUPPRESSOR PROTEIN 1"/>
    <property type="match status" value="1"/>
</dbReference>
<dbReference type="STRING" id="554065.E1ZG24"/>
<feature type="compositionally biased region" description="Polar residues" evidence="4">
    <location>
        <begin position="108"/>
        <end position="122"/>
    </location>
</feature>
<feature type="compositionally biased region" description="Low complexity" evidence="4">
    <location>
        <begin position="123"/>
        <end position="148"/>
    </location>
</feature>
<dbReference type="GeneID" id="17354784"/>
<proteinExistence type="predicted"/>
<dbReference type="EMBL" id="GL433845">
    <property type="protein sequence ID" value="EFN55387.1"/>
    <property type="molecule type" value="Genomic_DNA"/>
</dbReference>
<dbReference type="KEGG" id="cvr:CHLNCDRAFT_52604"/>
<keyword evidence="3" id="KW-0677">Repeat</keyword>
<dbReference type="Pfam" id="PF00560">
    <property type="entry name" value="LRR_1"/>
    <property type="match status" value="1"/>
</dbReference>
<dbReference type="eggNOG" id="KOG0619">
    <property type="taxonomic scope" value="Eukaryota"/>
</dbReference>